<dbReference type="Gene3D" id="3.40.30.10">
    <property type="entry name" value="Glutaredoxin"/>
    <property type="match status" value="1"/>
</dbReference>
<evidence type="ECO:0000313" key="3">
    <source>
        <dbReference type="Proteomes" id="UP000006371"/>
    </source>
</evidence>
<organism evidence="2 3">
    <name type="scientific">Staphylococcus saprophyticus subsp. saprophyticus (strain ATCC 15305 / DSM 20229 / NCIMB 8711 / NCTC 7292 / S-41)</name>
    <dbReference type="NCBI Taxonomy" id="342451"/>
    <lineage>
        <taxon>Bacteria</taxon>
        <taxon>Bacillati</taxon>
        <taxon>Bacillota</taxon>
        <taxon>Bacilli</taxon>
        <taxon>Bacillales</taxon>
        <taxon>Staphylococcaceae</taxon>
        <taxon>Staphylococcus</taxon>
    </lineage>
</organism>
<dbReference type="eggNOG" id="COG1651">
    <property type="taxonomic scope" value="Bacteria"/>
</dbReference>
<dbReference type="InterPro" id="IPR012336">
    <property type="entry name" value="Thioredoxin-like_fold"/>
</dbReference>
<gene>
    <name evidence="2" type="ordered locus">SSP0438</name>
</gene>
<reference evidence="2 3" key="1">
    <citation type="journal article" date="2005" name="Proc. Natl. Acad. Sci. U.S.A.">
        <title>Whole genome sequence of Staphylococcus saprophyticus reveals the pathogenesis of uncomplicated urinary tract infection.</title>
        <authorList>
            <person name="Kuroda M."/>
            <person name="Yamashita A."/>
            <person name="Hirakawa H."/>
            <person name="Kumano M."/>
            <person name="Morikawa K."/>
            <person name="Higashide M."/>
            <person name="Maruyama A."/>
            <person name="Inose Y."/>
            <person name="Matoba K."/>
            <person name="Toh H."/>
            <person name="Kuhara S."/>
            <person name="Hattori M."/>
            <person name="Ohta T."/>
        </authorList>
    </citation>
    <scope>NUCLEOTIDE SEQUENCE [LARGE SCALE GENOMIC DNA]</scope>
    <source>
        <strain evidence="3">ATCC 15305 / DSM 20229 / NCIMB 8711 / NCTC 7292 / S-41</strain>
    </source>
</reference>
<name>Q4A035_STAS1</name>
<protein>
    <recommendedName>
        <fullName evidence="1">Thioredoxin-like fold domain-containing protein</fullName>
    </recommendedName>
</protein>
<dbReference type="EMBL" id="AP008934">
    <property type="protein sequence ID" value="BAE17583.1"/>
    <property type="molecule type" value="Genomic_DNA"/>
</dbReference>
<accession>Q4A035</accession>
<dbReference type="SUPFAM" id="SSF52833">
    <property type="entry name" value="Thioredoxin-like"/>
    <property type="match status" value="1"/>
</dbReference>
<evidence type="ECO:0000259" key="1">
    <source>
        <dbReference type="Pfam" id="PF13462"/>
    </source>
</evidence>
<dbReference type="HOGENOM" id="CLU_1545246_0_0_9"/>
<dbReference type="CDD" id="cd02972">
    <property type="entry name" value="DsbA_family"/>
    <property type="match status" value="1"/>
</dbReference>
<dbReference type="InterPro" id="IPR036249">
    <property type="entry name" value="Thioredoxin-like_sf"/>
</dbReference>
<sequence length="186" mass="21237">MSCFNSIIDKVEGLIMTEVKHLTFGSKNAPITIESFINFACPFCKNYFKAADHALTPHIESGEVQHVVKHFDKTKQALLKGTVANIHLNYDKPEETLAIIRQLYDTQDQWKVSFATVEDKMANEFNLTPQKDADERSLAINEETFERGIKGIPTVFINNEKFEFNPLKDEQDKIESLLNEAISKLK</sequence>
<proteinExistence type="predicted"/>
<dbReference type="Gene3D" id="1.10.1200.90">
    <property type="entry name" value="DsbA-like domain"/>
    <property type="match status" value="1"/>
</dbReference>
<feature type="domain" description="Thioredoxin-like fold" evidence="1">
    <location>
        <begin position="20"/>
        <end position="166"/>
    </location>
</feature>
<dbReference type="Pfam" id="PF13462">
    <property type="entry name" value="Thioredoxin_4"/>
    <property type="match status" value="1"/>
</dbReference>
<dbReference type="Proteomes" id="UP000006371">
    <property type="component" value="Chromosome"/>
</dbReference>
<dbReference type="AlphaFoldDB" id="Q4A035"/>
<dbReference type="KEGG" id="ssp:SSP0438"/>
<evidence type="ECO:0000313" key="2">
    <source>
        <dbReference type="EMBL" id="BAE17583.1"/>
    </source>
</evidence>
<keyword evidence="3" id="KW-1185">Reference proteome</keyword>